<dbReference type="GO" id="GO:0006351">
    <property type="term" value="P:DNA-templated transcription"/>
    <property type="evidence" value="ECO:0007669"/>
    <property type="project" value="InterPro"/>
</dbReference>
<evidence type="ECO:0000256" key="5">
    <source>
        <dbReference type="ARBA" id="ARBA00022833"/>
    </source>
</evidence>
<dbReference type="GO" id="GO:0000981">
    <property type="term" value="F:DNA-binding transcription factor activity, RNA polymerase II-specific"/>
    <property type="evidence" value="ECO:0007669"/>
    <property type="project" value="InterPro"/>
</dbReference>
<organism evidence="8 9">
    <name type="scientific">Aspergillus sydowii CBS 593.65</name>
    <dbReference type="NCBI Taxonomy" id="1036612"/>
    <lineage>
        <taxon>Eukaryota</taxon>
        <taxon>Fungi</taxon>
        <taxon>Dikarya</taxon>
        <taxon>Ascomycota</taxon>
        <taxon>Pezizomycotina</taxon>
        <taxon>Eurotiomycetes</taxon>
        <taxon>Eurotiomycetidae</taxon>
        <taxon>Eurotiales</taxon>
        <taxon>Aspergillaceae</taxon>
        <taxon>Aspergillus</taxon>
        <taxon>Aspergillus subgen. Nidulantes</taxon>
    </lineage>
</organism>
<evidence type="ECO:0000256" key="4">
    <source>
        <dbReference type="ARBA" id="ARBA00022771"/>
    </source>
</evidence>
<keyword evidence="5" id="KW-0862">Zinc</keyword>
<dbReference type="PANTHER" id="PTHR40626:SF3">
    <property type="entry name" value="TRANSCRIPTION FACTOR WITH C2H2 AND ZN(2)-CYS(6) DNA BINDING DOMAIN (EUROFUNG)-RELATED"/>
    <property type="match status" value="1"/>
</dbReference>
<gene>
    <name evidence="8" type="ORF">ASPSYDRAFT_1046019</name>
</gene>
<dbReference type="Pfam" id="PF04082">
    <property type="entry name" value="Fungal_trans"/>
    <property type="match status" value="1"/>
</dbReference>
<dbReference type="OrthoDB" id="654211at2759"/>
<dbReference type="PANTHER" id="PTHR40626">
    <property type="entry name" value="MIP31509P"/>
    <property type="match status" value="1"/>
</dbReference>
<dbReference type="GO" id="GO:0000785">
    <property type="term" value="C:chromatin"/>
    <property type="evidence" value="ECO:0007669"/>
    <property type="project" value="TreeGrafter"/>
</dbReference>
<accession>A0A1L9TFS9</accession>
<protein>
    <recommendedName>
        <fullName evidence="7">Xylanolytic transcriptional activator regulatory domain-containing protein</fullName>
    </recommendedName>
</protein>
<dbReference type="RefSeq" id="XP_040702095.1">
    <property type="nucleotide sequence ID" value="XM_040839802.1"/>
</dbReference>
<keyword evidence="6" id="KW-0539">Nucleus</keyword>
<feature type="domain" description="Xylanolytic transcriptional activator regulatory" evidence="7">
    <location>
        <begin position="89"/>
        <end position="299"/>
    </location>
</feature>
<proteinExistence type="predicted"/>
<evidence type="ECO:0000313" key="9">
    <source>
        <dbReference type="Proteomes" id="UP000184356"/>
    </source>
</evidence>
<dbReference type="InterPro" id="IPR007219">
    <property type="entry name" value="XnlR_reg_dom"/>
</dbReference>
<keyword evidence="2" id="KW-0479">Metal-binding</keyword>
<keyword evidence="4" id="KW-0863">Zinc-finger</keyword>
<keyword evidence="9" id="KW-1185">Reference proteome</keyword>
<dbReference type="GO" id="GO:0008270">
    <property type="term" value="F:zinc ion binding"/>
    <property type="evidence" value="ECO:0007669"/>
    <property type="project" value="UniProtKB-KW"/>
</dbReference>
<comment type="subcellular location">
    <subcellularLocation>
        <location evidence="1">Nucleus</location>
    </subcellularLocation>
</comment>
<evidence type="ECO:0000313" key="8">
    <source>
        <dbReference type="EMBL" id="OJJ58289.1"/>
    </source>
</evidence>
<dbReference type="AlphaFoldDB" id="A0A1L9TFS9"/>
<dbReference type="GeneID" id="63755875"/>
<dbReference type="GO" id="GO:0005634">
    <property type="term" value="C:nucleus"/>
    <property type="evidence" value="ECO:0007669"/>
    <property type="project" value="UniProtKB-SubCell"/>
</dbReference>
<dbReference type="VEuPathDB" id="FungiDB:ASPSYDRAFT_1046019"/>
<name>A0A1L9TFS9_9EURO</name>
<dbReference type="InterPro" id="IPR051059">
    <property type="entry name" value="VerF-like"/>
</dbReference>
<dbReference type="STRING" id="1036612.A0A1L9TFS9"/>
<reference evidence="9" key="1">
    <citation type="journal article" date="2017" name="Genome Biol.">
        <title>Comparative genomics reveals high biological diversity and specific adaptations in the industrially and medically important fungal genus Aspergillus.</title>
        <authorList>
            <person name="de Vries R.P."/>
            <person name="Riley R."/>
            <person name="Wiebenga A."/>
            <person name="Aguilar-Osorio G."/>
            <person name="Amillis S."/>
            <person name="Uchima C.A."/>
            <person name="Anderluh G."/>
            <person name="Asadollahi M."/>
            <person name="Askin M."/>
            <person name="Barry K."/>
            <person name="Battaglia E."/>
            <person name="Bayram O."/>
            <person name="Benocci T."/>
            <person name="Braus-Stromeyer S.A."/>
            <person name="Caldana C."/>
            <person name="Canovas D."/>
            <person name="Cerqueira G.C."/>
            <person name="Chen F."/>
            <person name="Chen W."/>
            <person name="Choi C."/>
            <person name="Clum A."/>
            <person name="Dos Santos R.A."/>
            <person name="Damasio A.R."/>
            <person name="Diallinas G."/>
            <person name="Emri T."/>
            <person name="Fekete E."/>
            <person name="Flipphi M."/>
            <person name="Freyberg S."/>
            <person name="Gallo A."/>
            <person name="Gournas C."/>
            <person name="Habgood R."/>
            <person name="Hainaut M."/>
            <person name="Harispe M.L."/>
            <person name="Henrissat B."/>
            <person name="Hilden K.S."/>
            <person name="Hope R."/>
            <person name="Hossain A."/>
            <person name="Karabika E."/>
            <person name="Karaffa L."/>
            <person name="Karanyi Z."/>
            <person name="Krasevec N."/>
            <person name="Kuo A."/>
            <person name="Kusch H."/>
            <person name="LaButti K."/>
            <person name="Lagendijk E.L."/>
            <person name="Lapidus A."/>
            <person name="Levasseur A."/>
            <person name="Lindquist E."/>
            <person name="Lipzen A."/>
            <person name="Logrieco A.F."/>
            <person name="MacCabe A."/>
            <person name="Maekelae M.R."/>
            <person name="Malavazi I."/>
            <person name="Melin P."/>
            <person name="Meyer V."/>
            <person name="Mielnichuk N."/>
            <person name="Miskei M."/>
            <person name="Molnar A.P."/>
            <person name="Mule G."/>
            <person name="Ngan C.Y."/>
            <person name="Orejas M."/>
            <person name="Orosz E."/>
            <person name="Ouedraogo J.P."/>
            <person name="Overkamp K.M."/>
            <person name="Park H.-S."/>
            <person name="Perrone G."/>
            <person name="Piumi F."/>
            <person name="Punt P.J."/>
            <person name="Ram A.F."/>
            <person name="Ramon A."/>
            <person name="Rauscher S."/>
            <person name="Record E."/>
            <person name="Riano-Pachon D.M."/>
            <person name="Robert V."/>
            <person name="Roehrig J."/>
            <person name="Ruller R."/>
            <person name="Salamov A."/>
            <person name="Salih N.S."/>
            <person name="Samson R.A."/>
            <person name="Sandor E."/>
            <person name="Sanguinetti M."/>
            <person name="Schuetze T."/>
            <person name="Sepcic K."/>
            <person name="Shelest E."/>
            <person name="Sherlock G."/>
            <person name="Sophianopoulou V."/>
            <person name="Squina F.M."/>
            <person name="Sun H."/>
            <person name="Susca A."/>
            <person name="Todd R.B."/>
            <person name="Tsang A."/>
            <person name="Unkles S.E."/>
            <person name="van de Wiele N."/>
            <person name="van Rossen-Uffink D."/>
            <person name="Oliveira J.V."/>
            <person name="Vesth T.C."/>
            <person name="Visser J."/>
            <person name="Yu J.-H."/>
            <person name="Zhou M."/>
            <person name="Andersen M.R."/>
            <person name="Archer D.B."/>
            <person name="Baker S.E."/>
            <person name="Benoit I."/>
            <person name="Brakhage A.A."/>
            <person name="Braus G.H."/>
            <person name="Fischer R."/>
            <person name="Frisvad J.C."/>
            <person name="Goldman G.H."/>
            <person name="Houbraken J."/>
            <person name="Oakley B."/>
            <person name="Pocsi I."/>
            <person name="Scazzocchio C."/>
            <person name="Seiboth B."/>
            <person name="vanKuyk P.A."/>
            <person name="Wortman J."/>
            <person name="Dyer P.S."/>
            <person name="Grigoriev I.V."/>
        </authorList>
    </citation>
    <scope>NUCLEOTIDE SEQUENCE [LARGE SCALE GENOMIC DNA]</scope>
    <source>
        <strain evidence="9">CBS 593.65</strain>
    </source>
</reference>
<evidence type="ECO:0000256" key="3">
    <source>
        <dbReference type="ARBA" id="ARBA00022737"/>
    </source>
</evidence>
<evidence type="ECO:0000256" key="2">
    <source>
        <dbReference type="ARBA" id="ARBA00022723"/>
    </source>
</evidence>
<keyword evidence="3" id="KW-0677">Repeat</keyword>
<evidence type="ECO:0000256" key="1">
    <source>
        <dbReference type="ARBA" id="ARBA00004123"/>
    </source>
</evidence>
<sequence>MGWERFLTKRPWTTNVSGSFLSQTVEPSMLHMGSEEVDPLTTRTFEILHHFHSLTARKTDKSVVRLDWTEEVESLCRLFFSPSNITRFLGYFWSLWYPNCPFIHRASFDPQSAPPALLCVMLVIGACLSPHPDDASTARMWLDCVEELAFSDSSFSEECTSAPSHAILDQYLERKKKRLECLQMAYLVCSLQKREGSTEARNRVRRYRHATMVMLARDIGLATASHRELSLDGPSETWWRQFAIEEGLIRTITYVFLFDAAFTIFHNSPPRMVVSELKMETACPEASFQAGSAEECFAALEGWKQTIFWRRHSSIVSVVKGLCQKELTAESADEYSKMGTLNLFTAVQCIHSLTFHLQNSIIFESTLLPVKTGLENWRRIWNRRIPEDQNVPNHPDTLWKKFGHASYSAELWHLARIIVQKIRDDNADVGEDENSAPVLERPRKRYDNTDMTDVNGLIMEYRRLSLGGGI</sequence>
<evidence type="ECO:0000256" key="6">
    <source>
        <dbReference type="ARBA" id="ARBA00023242"/>
    </source>
</evidence>
<dbReference type="CDD" id="cd12148">
    <property type="entry name" value="fungal_TF_MHR"/>
    <property type="match status" value="1"/>
</dbReference>
<dbReference type="EMBL" id="KV878587">
    <property type="protein sequence ID" value="OJJ58289.1"/>
    <property type="molecule type" value="Genomic_DNA"/>
</dbReference>
<dbReference type="Proteomes" id="UP000184356">
    <property type="component" value="Unassembled WGS sequence"/>
</dbReference>
<evidence type="ECO:0000259" key="7">
    <source>
        <dbReference type="Pfam" id="PF04082"/>
    </source>
</evidence>
<dbReference type="GO" id="GO:0000978">
    <property type="term" value="F:RNA polymerase II cis-regulatory region sequence-specific DNA binding"/>
    <property type="evidence" value="ECO:0007669"/>
    <property type="project" value="InterPro"/>
</dbReference>